<feature type="compositionally biased region" description="Pro residues" evidence="1">
    <location>
        <begin position="48"/>
        <end position="57"/>
    </location>
</feature>
<dbReference type="FunCoup" id="Q9XVN6">
    <property type="interactions" value="8"/>
</dbReference>
<feature type="compositionally biased region" description="Basic and acidic residues" evidence="1">
    <location>
        <begin position="123"/>
        <end position="163"/>
    </location>
</feature>
<gene>
    <name evidence="2" type="ORF">CELE_F42G4.2</name>
    <name evidence="2 4" type="ORF">F42G4.2</name>
</gene>
<accession>Q9XVN6</accession>
<feature type="compositionally biased region" description="Basic and acidic residues" evidence="1">
    <location>
        <begin position="177"/>
        <end position="195"/>
    </location>
</feature>
<dbReference type="OrthoDB" id="5832996at2759"/>
<name>Q9XVN6_CAEEL</name>
<evidence type="ECO:0000313" key="3">
    <source>
        <dbReference type="Proteomes" id="UP000001940"/>
    </source>
</evidence>
<dbReference type="Proteomes" id="UP000001940">
    <property type="component" value="Chromosome II"/>
</dbReference>
<dbReference type="EMBL" id="BX284602">
    <property type="protein sequence ID" value="CAB03093.3"/>
    <property type="molecule type" value="Genomic_DNA"/>
</dbReference>
<evidence type="ECO:0000313" key="2">
    <source>
        <dbReference type="EMBL" id="CAB03093.3"/>
    </source>
</evidence>
<dbReference type="PIR" id="T22108">
    <property type="entry name" value="T22108"/>
</dbReference>
<protein>
    <submittedName>
        <fullName evidence="2">Uncharacterized protein</fullName>
    </submittedName>
</protein>
<feature type="region of interest" description="Disordered" evidence="1">
    <location>
        <begin position="73"/>
        <end position="225"/>
    </location>
</feature>
<dbReference type="Bgee" id="WBGene00009641">
    <property type="expression patterns" value="Expressed in embryo and 2 other cell types or tissues"/>
</dbReference>
<organism evidence="2 3">
    <name type="scientific">Caenorhabditis elegans</name>
    <dbReference type="NCBI Taxonomy" id="6239"/>
    <lineage>
        <taxon>Eukaryota</taxon>
        <taxon>Metazoa</taxon>
        <taxon>Ecdysozoa</taxon>
        <taxon>Nematoda</taxon>
        <taxon>Chromadorea</taxon>
        <taxon>Rhabditida</taxon>
        <taxon>Rhabditina</taxon>
        <taxon>Rhabditomorpha</taxon>
        <taxon>Rhabditoidea</taxon>
        <taxon>Rhabditidae</taxon>
        <taxon>Peloderinae</taxon>
        <taxon>Caenorhabditis</taxon>
    </lineage>
</organism>
<evidence type="ECO:0000313" key="4">
    <source>
        <dbReference type="WormBase" id="F42G4.2"/>
    </source>
</evidence>
<keyword evidence="3" id="KW-1185">Reference proteome</keyword>
<reference evidence="2 3" key="1">
    <citation type="journal article" date="1998" name="Science">
        <title>Genome sequence of the nematode C. elegans: a platform for investigating biology.</title>
        <authorList>
            <consortium name="The C. elegans sequencing consortium"/>
            <person name="Sulson J.E."/>
            <person name="Waterston R."/>
        </authorList>
    </citation>
    <scope>NUCLEOTIDE SEQUENCE [LARGE SCALE GENOMIC DNA]</scope>
    <source>
        <strain evidence="2 3">Bristol N2</strain>
    </source>
</reference>
<dbReference type="AlphaFoldDB" id="Q9XVN6"/>
<evidence type="ECO:0000256" key="1">
    <source>
        <dbReference type="SAM" id="MobiDB-lite"/>
    </source>
</evidence>
<dbReference type="UCSC" id="F42G4.2">
    <property type="organism name" value="c. elegans"/>
</dbReference>
<dbReference type="AGR" id="WB:WBGene00009641"/>
<feature type="region of interest" description="Disordered" evidence="1">
    <location>
        <begin position="1"/>
        <end position="57"/>
    </location>
</feature>
<dbReference type="eggNOG" id="ENOG502TGTJ">
    <property type="taxonomic scope" value="Eukaryota"/>
</dbReference>
<dbReference type="WormBase" id="F42G4.2">
    <property type="protein sequence ID" value="CE54216"/>
    <property type="gene ID" value="WBGene00009641"/>
</dbReference>
<dbReference type="PhylomeDB" id="Q9XVN6"/>
<dbReference type="PANTHER" id="PTHR37444">
    <property type="entry name" value="PROTEIN CBG24900-RELATED"/>
    <property type="match status" value="1"/>
</dbReference>
<dbReference type="PANTHER" id="PTHR37444:SF1">
    <property type="entry name" value="HUN DOMAIN-CONTAINING PROTEIN-RELATED"/>
    <property type="match status" value="1"/>
</dbReference>
<feature type="compositionally biased region" description="Basic residues" evidence="1">
    <location>
        <begin position="16"/>
        <end position="34"/>
    </location>
</feature>
<proteinExistence type="predicted"/>
<dbReference type="PaxDb" id="6239-F42G4.2"/>
<dbReference type="HOGENOM" id="CLU_038510_0_0_1"/>
<feature type="compositionally biased region" description="Low complexity" evidence="1">
    <location>
        <begin position="38"/>
        <end position="47"/>
    </location>
</feature>
<sequence>MVVSLNLPVRQTEDKRRRRDGKSQARRGGPKPKAKPTLVSVPSKSPTKVPPTPPVLAPPSVLSIPSLLQAAHVKDATAMSPNLPYREGKATRRKERVVEKEKEQPKTATIRKKKQSATQTVSIEHRTSSENDAPKNSKTSSESHKNDSDGSKEPSDNADDKNKPKFNSDLAKNFFKHMIESKKARKRTEDARVDTMPESSQLNKSARALRNSSHKKPEPAPDFEIFKPNGEPVWVVDELAPGECVNNEDGVVVKNPELAKAMAADNLVLEEIDLIDMVEKYLKCTMPRGTLIPENYNFDALAPIDILESNSEYVSPETVTYNTFKNLVDLSEGAIKRFSMKRDGMDDRSKLSQDKAIETTATSTMTVLPNLKASETSQLKTCEFGVTFNLKHVICLSYDRKHPIASIRKFRKKMDNTTTTSSTEKTTNSKDY</sequence>
<dbReference type="InParanoid" id="Q9XVN6"/>
<feature type="compositionally biased region" description="Basic and acidic residues" evidence="1">
    <location>
        <begin position="86"/>
        <end position="105"/>
    </location>
</feature>